<dbReference type="Proteomes" id="UP000267289">
    <property type="component" value="Unassembled WGS sequence"/>
</dbReference>
<evidence type="ECO:0000256" key="1">
    <source>
        <dbReference type="SAM" id="MobiDB-lite"/>
    </source>
</evidence>
<dbReference type="InterPro" id="IPR000084">
    <property type="entry name" value="PE-PGRS_N"/>
</dbReference>
<accession>A0A498PN98</accession>
<dbReference type="InterPro" id="IPR038332">
    <property type="entry name" value="PPE_sf"/>
</dbReference>
<evidence type="ECO:0000259" key="2">
    <source>
        <dbReference type="Pfam" id="PF00934"/>
    </source>
</evidence>
<keyword evidence="3" id="KW-0378">Hydrolase</keyword>
<proteinExistence type="predicted"/>
<protein>
    <submittedName>
        <fullName evidence="3">Triacylglycerol lipase</fullName>
        <ecNumber evidence="3">3.1.1.3</ecNumber>
    </submittedName>
</protein>
<dbReference type="SUPFAM" id="SSF140459">
    <property type="entry name" value="PE/PPE dimer-like"/>
    <property type="match status" value="1"/>
</dbReference>
<dbReference type="EC" id="3.1.1.3" evidence="3"/>
<feature type="compositionally biased region" description="Basic and acidic residues" evidence="1">
    <location>
        <begin position="142"/>
        <end position="155"/>
    </location>
</feature>
<evidence type="ECO:0000313" key="3">
    <source>
        <dbReference type="EMBL" id="VBA33190.1"/>
    </source>
</evidence>
<sequence length="155" mass="15718">MAAVLAIPDFMMSVATDLDNIASAVSAANAAAAAQTTKVAAAAGDQVSTTVAALFGRYALDYQGFSAQAEAFHQRFVQALKAGAASYAGAEAANVVPLQSLLTLPLGLPIPSLASLQSLLSLPNLATLQGLSPVQDLLGPDQRAHHDVPGPPADR</sequence>
<evidence type="ECO:0000313" key="4">
    <source>
        <dbReference type="Proteomes" id="UP000267289"/>
    </source>
</evidence>
<gene>
    <name evidence="3" type="primary">lipY_5</name>
    <name evidence="3" type="ORF">LAUMK13_00227</name>
</gene>
<dbReference type="EMBL" id="UPHQ01000007">
    <property type="protein sequence ID" value="VBA33190.1"/>
    <property type="molecule type" value="Genomic_DNA"/>
</dbReference>
<feature type="region of interest" description="Disordered" evidence="1">
    <location>
        <begin position="136"/>
        <end position="155"/>
    </location>
</feature>
<organism evidence="3 4">
    <name type="scientific">Mycobacterium innocens</name>
    <dbReference type="NCBI Taxonomy" id="2341083"/>
    <lineage>
        <taxon>Bacteria</taxon>
        <taxon>Bacillati</taxon>
        <taxon>Actinomycetota</taxon>
        <taxon>Actinomycetes</taxon>
        <taxon>Mycobacteriales</taxon>
        <taxon>Mycobacteriaceae</taxon>
        <taxon>Mycobacterium</taxon>
    </lineage>
</organism>
<dbReference type="GO" id="GO:0004806">
    <property type="term" value="F:triacylglycerol lipase activity"/>
    <property type="evidence" value="ECO:0007669"/>
    <property type="project" value="UniProtKB-EC"/>
</dbReference>
<feature type="domain" description="PE" evidence="2">
    <location>
        <begin position="4"/>
        <end position="94"/>
    </location>
</feature>
<dbReference type="Gene3D" id="1.10.287.850">
    <property type="entry name" value="HP0062-like domain"/>
    <property type="match status" value="1"/>
</dbReference>
<dbReference type="Pfam" id="PF00934">
    <property type="entry name" value="PE"/>
    <property type="match status" value="1"/>
</dbReference>
<dbReference type="AlphaFoldDB" id="A0A498PN98"/>
<reference evidence="3 4" key="1">
    <citation type="submission" date="2018-09" db="EMBL/GenBank/DDBJ databases">
        <authorList>
            <person name="Tagini F."/>
        </authorList>
    </citation>
    <scope>NUCLEOTIDE SEQUENCE [LARGE SCALE GENOMIC DNA]</scope>
    <source>
        <strain evidence="3 4">MK13</strain>
    </source>
</reference>
<name>A0A498PN98_9MYCO</name>
<keyword evidence="4" id="KW-1185">Reference proteome</keyword>